<feature type="transmembrane region" description="Helical" evidence="6">
    <location>
        <begin position="806"/>
        <end position="831"/>
    </location>
</feature>
<dbReference type="InterPro" id="IPR017452">
    <property type="entry name" value="GPCR_Rhodpsn_7TM"/>
</dbReference>
<sequence>MSDECTEYLSYITSLLDFSGFQPNDDGEDRVETTTMTSLDGVDSAAGLLRGQSFLNGLLNRSHVDFEIKNFYKINNSFTVYQEQQQQRQQQQSQLFRYQHQQMLHHQRQVHLVKTITNSIFVPVIAMFGILGNLLNLLVLTRKNVSRISSIERSYNTGLVALAAADLVVCLLYSIRAIVTMEKVWGPQESHFPAYISAYAEPLINVAIFSSTWITTAVALSRYVAICWPLHVRLFVRLRCVRACVVVIVLLAFCVNVPKFLSYQVITMPCRSLMGSGEQVNASGENKLWHENDDEERMKNYLDEMLGRGGEEVNRTASSIDLFLIESPSDKIDGSRSSQEGSRWRRLNLNEQHSFIYDNYDYLDNENVSKYNAYGDNFNTNKKFINNENIATKDYHFKSNSLQRKRIIYNNSFRNNDDIKVKNFNRVTNEPQLRVFPKHITEKCECYFARKQPMEHILNEHGSKQAYSIFTITTTTLIPLAIMIFCNVCFIKALRQSFAMQRAIRNTQMESTNYYSARERTPTSKSAFRASVRSLHENLRGRNNSCNKKLIFSGRNVFASDDKFERDTMSVRADVTELKQVKNKNSDVSQDDDDDAFDGRDKKMVVGKRDRGNVERNKNDENCRNEVNSVDKNECTSDGRGMMFCAPISDNKNLFKKNNKDNSNINKYPFDQQSKCDDFEMIDLKDTPTQTKDSSHNDHFTKNQKKFQQRQNSDEQKQSLQTYLSLKTIQKCQPAQQQQLQQQQHDNSNNNMRRHYSRIEPSPISKVPQENKITGQCMKTLTTPTKKTSTSTKTTSTWKQSTDDNYITPTLITLIISLILLVLPSDILNFVQIRKISSCKAVL</sequence>
<evidence type="ECO:0000313" key="9">
    <source>
        <dbReference type="EnsemblMetazoa" id="HelroP165900"/>
    </source>
</evidence>
<dbReference type="CTD" id="20201252"/>
<evidence type="ECO:0000313" key="8">
    <source>
        <dbReference type="EMBL" id="ESN91819.1"/>
    </source>
</evidence>
<dbReference type="PRINTS" id="PR00237">
    <property type="entry name" value="GPCRRHODOPSN"/>
</dbReference>
<dbReference type="GO" id="GO:0004930">
    <property type="term" value="F:G protein-coupled receptor activity"/>
    <property type="evidence" value="ECO:0007669"/>
    <property type="project" value="InterPro"/>
</dbReference>
<organism evidence="9 10">
    <name type="scientific">Helobdella robusta</name>
    <name type="common">Californian leech</name>
    <dbReference type="NCBI Taxonomy" id="6412"/>
    <lineage>
        <taxon>Eukaryota</taxon>
        <taxon>Metazoa</taxon>
        <taxon>Spiralia</taxon>
        <taxon>Lophotrochozoa</taxon>
        <taxon>Annelida</taxon>
        <taxon>Clitellata</taxon>
        <taxon>Hirudinea</taxon>
        <taxon>Rhynchobdellida</taxon>
        <taxon>Glossiphoniidae</taxon>
        <taxon>Helobdella</taxon>
    </lineage>
</organism>
<dbReference type="SUPFAM" id="SSF81321">
    <property type="entry name" value="Family A G protein-coupled receptor-like"/>
    <property type="match status" value="1"/>
</dbReference>
<dbReference type="EMBL" id="AMQM01002196">
    <property type="status" value="NOT_ANNOTATED_CDS"/>
    <property type="molecule type" value="Genomic_DNA"/>
</dbReference>
<evidence type="ECO:0000256" key="5">
    <source>
        <dbReference type="SAM" id="MobiDB-lite"/>
    </source>
</evidence>
<feature type="domain" description="G-protein coupled receptors family 1 profile" evidence="7">
    <location>
        <begin position="132"/>
        <end position="270"/>
    </location>
</feature>
<protein>
    <recommendedName>
        <fullName evidence="7">G-protein coupled receptors family 1 profile domain-containing protein</fullName>
    </recommendedName>
</protein>
<comment type="subcellular location">
    <subcellularLocation>
        <location evidence="1">Membrane</location>
    </subcellularLocation>
</comment>
<dbReference type="HOGENOM" id="CLU_337800_0_0_1"/>
<evidence type="ECO:0000256" key="4">
    <source>
        <dbReference type="ARBA" id="ARBA00023136"/>
    </source>
</evidence>
<reference evidence="9" key="3">
    <citation type="submission" date="2015-06" db="UniProtKB">
        <authorList>
            <consortium name="EnsemblMetazoa"/>
        </authorList>
    </citation>
    <scope>IDENTIFICATION</scope>
</reference>
<dbReference type="EnsemblMetazoa" id="HelroT165900">
    <property type="protein sequence ID" value="HelroP165900"/>
    <property type="gene ID" value="HelroG165900"/>
</dbReference>
<dbReference type="EMBL" id="KB097700">
    <property type="protein sequence ID" value="ESN91819.1"/>
    <property type="molecule type" value="Genomic_DNA"/>
</dbReference>
<feature type="transmembrane region" description="Helical" evidence="6">
    <location>
        <begin position="240"/>
        <end position="261"/>
    </location>
</feature>
<feature type="transmembrane region" description="Helical" evidence="6">
    <location>
        <begin position="159"/>
        <end position="179"/>
    </location>
</feature>
<dbReference type="eggNOG" id="KOG3656">
    <property type="taxonomic scope" value="Eukaryota"/>
</dbReference>
<dbReference type="Proteomes" id="UP000015101">
    <property type="component" value="Unassembled WGS sequence"/>
</dbReference>
<feature type="compositionally biased region" description="Basic and acidic residues" evidence="5">
    <location>
        <begin position="597"/>
        <end position="620"/>
    </location>
</feature>
<dbReference type="AlphaFoldDB" id="T1EXF2"/>
<dbReference type="PANTHER" id="PTHR46641">
    <property type="entry name" value="FMRFAMIDE RECEPTOR-RELATED"/>
    <property type="match status" value="1"/>
</dbReference>
<dbReference type="Gene3D" id="1.20.1070.10">
    <property type="entry name" value="Rhodopsin 7-helix transmembrane proteins"/>
    <property type="match status" value="2"/>
</dbReference>
<feature type="region of interest" description="Disordered" evidence="5">
    <location>
        <begin position="582"/>
        <end position="620"/>
    </location>
</feature>
<keyword evidence="2 6" id="KW-0812">Transmembrane</keyword>
<evidence type="ECO:0000256" key="3">
    <source>
        <dbReference type="ARBA" id="ARBA00022989"/>
    </source>
</evidence>
<dbReference type="InterPro" id="IPR000276">
    <property type="entry name" value="GPCR_Rhodpsn"/>
</dbReference>
<evidence type="ECO:0000256" key="6">
    <source>
        <dbReference type="SAM" id="Phobius"/>
    </source>
</evidence>
<dbReference type="PANTHER" id="PTHR46641:SF2">
    <property type="entry name" value="FMRFAMIDE RECEPTOR"/>
    <property type="match status" value="1"/>
</dbReference>
<reference evidence="8 10" key="2">
    <citation type="journal article" date="2013" name="Nature">
        <title>Insights into bilaterian evolution from three spiralian genomes.</title>
        <authorList>
            <person name="Simakov O."/>
            <person name="Marletaz F."/>
            <person name="Cho S.J."/>
            <person name="Edsinger-Gonzales E."/>
            <person name="Havlak P."/>
            <person name="Hellsten U."/>
            <person name="Kuo D.H."/>
            <person name="Larsson T."/>
            <person name="Lv J."/>
            <person name="Arendt D."/>
            <person name="Savage R."/>
            <person name="Osoegawa K."/>
            <person name="de Jong P."/>
            <person name="Grimwood J."/>
            <person name="Chapman J.A."/>
            <person name="Shapiro H."/>
            <person name="Aerts A."/>
            <person name="Otillar R.P."/>
            <person name="Terry A.Y."/>
            <person name="Boore J.L."/>
            <person name="Grigoriev I.V."/>
            <person name="Lindberg D.R."/>
            <person name="Seaver E.C."/>
            <person name="Weisblat D.A."/>
            <person name="Putnam N.H."/>
            <person name="Rokhsar D.S."/>
        </authorList>
    </citation>
    <scope>NUCLEOTIDE SEQUENCE</scope>
</reference>
<dbReference type="KEGG" id="hro:HELRODRAFT_165900"/>
<keyword evidence="3 6" id="KW-1133">Transmembrane helix</keyword>
<feature type="transmembrane region" description="Helical" evidence="6">
    <location>
        <begin position="120"/>
        <end position="139"/>
    </location>
</feature>
<dbReference type="InterPro" id="IPR052954">
    <property type="entry name" value="GPCR-Ligand_Int"/>
</dbReference>
<proteinExistence type="predicted"/>
<keyword evidence="4 6" id="KW-0472">Membrane</keyword>
<dbReference type="InParanoid" id="T1EXF2"/>
<accession>T1EXF2</accession>
<dbReference type="GO" id="GO:0016020">
    <property type="term" value="C:membrane"/>
    <property type="evidence" value="ECO:0007669"/>
    <property type="project" value="UniProtKB-SubCell"/>
</dbReference>
<keyword evidence="10" id="KW-1185">Reference proteome</keyword>
<name>T1EXF2_HELRO</name>
<dbReference type="Pfam" id="PF00001">
    <property type="entry name" value="7tm_1"/>
    <property type="match status" value="1"/>
</dbReference>
<dbReference type="PROSITE" id="PS50262">
    <property type="entry name" value="G_PROTEIN_RECEP_F1_2"/>
    <property type="match status" value="1"/>
</dbReference>
<evidence type="ECO:0000256" key="2">
    <source>
        <dbReference type="ARBA" id="ARBA00022692"/>
    </source>
</evidence>
<feature type="transmembrane region" description="Helical" evidence="6">
    <location>
        <begin position="199"/>
        <end position="220"/>
    </location>
</feature>
<evidence type="ECO:0000256" key="1">
    <source>
        <dbReference type="ARBA" id="ARBA00004370"/>
    </source>
</evidence>
<feature type="region of interest" description="Disordered" evidence="5">
    <location>
        <begin position="687"/>
        <end position="719"/>
    </location>
</feature>
<dbReference type="RefSeq" id="XP_009030615.1">
    <property type="nucleotide sequence ID" value="XM_009032367.1"/>
</dbReference>
<reference evidence="10" key="1">
    <citation type="submission" date="2012-12" db="EMBL/GenBank/DDBJ databases">
        <authorList>
            <person name="Hellsten U."/>
            <person name="Grimwood J."/>
            <person name="Chapman J.A."/>
            <person name="Shapiro H."/>
            <person name="Aerts A."/>
            <person name="Otillar R.P."/>
            <person name="Terry A.Y."/>
            <person name="Boore J.L."/>
            <person name="Simakov O."/>
            <person name="Marletaz F."/>
            <person name="Cho S.-J."/>
            <person name="Edsinger-Gonzales E."/>
            <person name="Havlak P."/>
            <person name="Kuo D.-H."/>
            <person name="Larsson T."/>
            <person name="Lv J."/>
            <person name="Arendt D."/>
            <person name="Savage R."/>
            <person name="Osoegawa K."/>
            <person name="de Jong P."/>
            <person name="Lindberg D.R."/>
            <person name="Seaver E.C."/>
            <person name="Weisblat D.A."/>
            <person name="Putnam N.H."/>
            <person name="Grigoriev I.V."/>
            <person name="Rokhsar D.S."/>
        </authorList>
    </citation>
    <scope>NUCLEOTIDE SEQUENCE</scope>
</reference>
<dbReference type="GeneID" id="20201252"/>
<evidence type="ECO:0000313" key="10">
    <source>
        <dbReference type="Proteomes" id="UP000015101"/>
    </source>
</evidence>
<gene>
    <name evidence="9" type="primary">20201252</name>
    <name evidence="8" type="ORF">HELRODRAFT_165900</name>
</gene>
<evidence type="ECO:0000259" key="7">
    <source>
        <dbReference type="PROSITE" id="PS50262"/>
    </source>
</evidence>